<protein>
    <submittedName>
        <fullName evidence="2">Uncharacterized protein</fullName>
    </submittedName>
</protein>
<feature type="region of interest" description="Disordered" evidence="1">
    <location>
        <begin position="415"/>
        <end position="469"/>
    </location>
</feature>
<dbReference type="RefSeq" id="XP_056511199.1">
    <property type="nucleotide sequence ID" value="XM_056655586.1"/>
</dbReference>
<dbReference type="Proteomes" id="UP001141434">
    <property type="component" value="Unassembled WGS sequence"/>
</dbReference>
<gene>
    <name evidence="2" type="ORF">NUU61_005004</name>
</gene>
<reference evidence="2" key="2">
    <citation type="journal article" date="2023" name="IMA Fungus">
        <title>Comparative genomic study of the Penicillium genus elucidates a diverse pangenome and 15 lateral gene transfer events.</title>
        <authorList>
            <person name="Petersen C."/>
            <person name="Sorensen T."/>
            <person name="Nielsen M.R."/>
            <person name="Sondergaard T.E."/>
            <person name="Sorensen J.L."/>
            <person name="Fitzpatrick D.A."/>
            <person name="Frisvad J.C."/>
            <person name="Nielsen K.L."/>
        </authorList>
    </citation>
    <scope>NUCLEOTIDE SEQUENCE</scope>
    <source>
        <strain evidence="2">IBT 34128</strain>
    </source>
</reference>
<feature type="compositionally biased region" description="Polar residues" evidence="1">
    <location>
        <begin position="457"/>
        <end position="469"/>
    </location>
</feature>
<feature type="compositionally biased region" description="Polar residues" evidence="1">
    <location>
        <begin position="235"/>
        <end position="285"/>
    </location>
</feature>
<feature type="compositionally biased region" description="Low complexity" evidence="1">
    <location>
        <begin position="433"/>
        <end position="444"/>
    </location>
</feature>
<dbReference type="EMBL" id="JAPMSZ010000007">
    <property type="protein sequence ID" value="KAJ5095648.1"/>
    <property type="molecule type" value="Genomic_DNA"/>
</dbReference>
<sequence>MGGGRGAPAMAGPGQQVPPSMPVGMAPYQGYYPGMWQSAYPHPPAYPNPHLYPPAPGPVFQPYQSHPGPFYPNNGYGGYGGYGAYGGYGGYGSYGSYGGYGGYPGYPAMSQQHSMGVPPNGSMSPMRYFSANPLHGPPTQPVHGPQGMVQTNQLAQTMTSTGQANQAINQAQVISPIQPAETSGTVNPTAPSFEPRVSLPSIPTASDTEVWRQTPSSSSQVWGIPLCQSDEAYHGSSSFHPPTTSSYFNPTQSTQTSKWDFGASSNSGNLTTQAQPTSTRQIGTANTENQWAITTAIATTFMPAQASMITATAPPFVPTQVSISMAMARPFVPAEVPISTQTTPSSLSMVQYRASPAEQETQAQRERDEMVHYLRDLLRVSPRSDNNNNQTTAAQNVYANTLPAVEALSLNEARETRMQQQITSPQEFSHLYPTNPTNTSSSTSAPVQTYPKEPRQPGSQHSAGGSTDSILLSGISTVVNRELWQDASPDQTSRSYYSADEQQTPMIWNPFRHNIWTCDTLSLSYGYTV</sequence>
<feature type="compositionally biased region" description="Polar residues" evidence="1">
    <location>
        <begin position="418"/>
        <end position="427"/>
    </location>
</feature>
<evidence type="ECO:0000313" key="2">
    <source>
        <dbReference type="EMBL" id="KAJ5095648.1"/>
    </source>
</evidence>
<proteinExistence type="predicted"/>
<dbReference type="GeneID" id="81394754"/>
<organism evidence="2 3">
    <name type="scientific">Penicillium alfredii</name>
    <dbReference type="NCBI Taxonomy" id="1506179"/>
    <lineage>
        <taxon>Eukaryota</taxon>
        <taxon>Fungi</taxon>
        <taxon>Dikarya</taxon>
        <taxon>Ascomycota</taxon>
        <taxon>Pezizomycotina</taxon>
        <taxon>Eurotiomycetes</taxon>
        <taxon>Eurotiomycetidae</taxon>
        <taxon>Eurotiales</taxon>
        <taxon>Aspergillaceae</taxon>
        <taxon>Penicillium</taxon>
    </lineage>
</organism>
<reference evidence="2" key="1">
    <citation type="submission" date="2022-11" db="EMBL/GenBank/DDBJ databases">
        <authorList>
            <person name="Petersen C."/>
        </authorList>
    </citation>
    <scope>NUCLEOTIDE SEQUENCE</scope>
    <source>
        <strain evidence="2">IBT 34128</strain>
    </source>
</reference>
<accession>A0A9W9F8Q8</accession>
<name>A0A9W9F8Q8_9EURO</name>
<evidence type="ECO:0000256" key="1">
    <source>
        <dbReference type="SAM" id="MobiDB-lite"/>
    </source>
</evidence>
<evidence type="ECO:0000313" key="3">
    <source>
        <dbReference type="Proteomes" id="UP001141434"/>
    </source>
</evidence>
<feature type="region of interest" description="Disordered" evidence="1">
    <location>
        <begin position="233"/>
        <end position="285"/>
    </location>
</feature>
<comment type="caution">
    <text evidence="2">The sequence shown here is derived from an EMBL/GenBank/DDBJ whole genome shotgun (WGS) entry which is preliminary data.</text>
</comment>
<dbReference type="AlphaFoldDB" id="A0A9W9F8Q8"/>
<keyword evidence="3" id="KW-1185">Reference proteome</keyword>